<sequence>MANAIARGELQPILTDYGHQLGTPIAVIYPQKRYLSAKVLVFVEFMTELMANLKRFGIVD</sequence>
<dbReference type="Gene3D" id="3.40.190.10">
    <property type="entry name" value="Periplasmic binding protein-like II"/>
    <property type="match status" value="2"/>
</dbReference>
<evidence type="ECO:0008006" key="3">
    <source>
        <dbReference type="Google" id="ProtNLM"/>
    </source>
</evidence>
<dbReference type="Proteomes" id="UP000320055">
    <property type="component" value="Unassembled WGS sequence"/>
</dbReference>
<gene>
    <name evidence="1" type="ORF">H1P_1720011</name>
</gene>
<dbReference type="SUPFAM" id="SSF53850">
    <property type="entry name" value="Periplasmic binding protein-like II"/>
    <property type="match status" value="1"/>
</dbReference>
<protein>
    <recommendedName>
        <fullName evidence="3">LysR substrate-binding domain-containing protein</fullName>
    </recommendedName>
</protein>
<name>A0A563VNS9_9CYAN</name>
<proteinExistence type="predicted"/>
<organism evidence="1 2">
    <name type="scientific">Hyella patelloides LEGE 07179</name>
    <dbReference type="NCBI Taxonomy" id="945734"/>
    <lineage>
        <taxon>Bacteria</taxon>
        <taxon>Bacillati</taxon>
        <taxon>Cyanobacteriota</taxon>
        <taxon>Cyanophyceae</taxon>
        <taxon>Pleurocapsales</taxon>
        <taxon>Hyellaceae</taxon>
        <taxon>Hyella</taxon>
    </lineage>
</organism>
<evidence type="ECO:0000313" key="1">
    <source>
        <dbReference type="EMBL" id="VEP12935.1"/>
    </source>
</evidence>
<keyword evidence="2" id="KW-1185">Reference proteome</keyword>
<accession>A0A563VNS9</accession>
<dbReference type="AlphaFoldDB" id="A0A563VNS9"/>
<evidence type="ECO:0000313" key="2">
    <source>
        <dbReference type="Proteomes" id="UP000320055"/>
    </source>
</evidence>
<reference evidence="1 2" key="1">
    <citation type="submission" date="2019-01" db="EMBL/GenBank/DDBJ databases">
        <authorList>
            <person name="Brito A."/>
        </authorList>
    </citation>
    <scope>NUCLEOTIDE SEQUENCE [LARGE SCALE GENOMIC DNA]</scope>
    <source>
        <strain evidence="1">1</strain>
    </source>
</reference>
<dbReference type="EMBL" id="CAACVJ010000082">
    <property type="protein sequence ID" value="VEP12935.1"/>
    <property type="molecule type" value="Genomic_DNA"/>
</dbReference>